<dbReference type="Proteomes" id="UP000199069">
    <property type="component" value="Unassembled WGS sequence"/>
</dbReference>
<feature type="compositionally biased region" description="Polar residues" evidence="2">
    <location>
        <begin position="447"/>
        <end position="458"/>
    </location>
</feature>
<feature type="compositionally biased region" description="Low complexity" evidence="2">
    <location>
        <begin position="426"/>
        <end position="436"/>
    </location>
</feature>
<sequence length="1146" mass="119767">MQHSSPRQAGFSSMATGAPSSSSMAAQSDSLSAPRRTLSERVPSPALHRGGIDGDRNVGLAGQGADAEGAASGATLTRRVNTLSTTGRMVRLERNRARLALQGVGLSEEDQEFYVPPSPVRGGPYSTWTDHGHADPATSSAGAAPPSSASTAEAAWKRAEQQEQLQPAFSTSLASSPPSAPVVPAPPESKRSSFVVVRGGKGDQALTERKSHHPHSSVSSANATSPPPTAYPSSPSQVDAGTQDQPLRHKNSLKPFLEQERQQQGGRDVEDWETGLMDERKSGAEGPGGTSEDDWQDDPYSTLKTPPLSANSFPTQLSSPFASAGASYQTTQPRRGNTTDPWLPPSSASVIPSLAGANDDPALVRRHQSLNSFRRQRETSIEQTLSSSPASSAGWPTEGTSVLADDLHQPRQLGSFALASASTISGFGSRTRSGTSPAPLALHHSHSLNYGPSTSSPSLGGARLTHSNSLSSAPAGATGLHHSNSLGSRSDSGATRVLSPVVSAFGGARSPWSPTEEETKQLGMNTSFGSSGAPGGGGGSGSLSRGGSGSSHGSRSHSGEGVNGGGPVYAGGRFADEVRKLDDVMGGMQLGTLTASPGPLVTAGVVERNSPSPSAIAGQQQQQAPGRRLAPLMTTSDTLGPAFGTRQGPASAAAFVPPIGHSHFPHHQLDGISEYGPLPTHNGGAPVTFLHEQAQQQMQQGQPGSQGPSPALNQNGFGAYDPSARANLTAVPGPSANDWHRQKELLVGGATPTAANPRPLPATSVGDSNANEWQSQAAIQQMHQQQQQISALQAQMAQALSAMDAMRAQGAVLPANFDLGGALRVVTNGVGGPAAGGGAGPAADLPAETPIDINGLVQKKGYNPPVFDLHPKNARFFVIKSYTEEDVHKSLKYEIWASTDLGNKRLDRAFRESADKGPIYLFFSVNGSGHFAGMAQMLTPVDYSMSSNVWASDKWKGVLKVRWIYIQDVPLAALRHIRLSNTPENKPVTSSRDTQEVPYDAGLEVLRIIASYQSRTSLLQDYAWYEAQFRRNQQIAGEGQGVSAGDANSPQPPPHYAATTSPQPPQQGGDVNKSPRQQAGGRRFWNRGGGPGQNGAPVGPPRGGQPGAPPPVPQIPPQYAMPHQQQPMLQQPYYPGQQPPAGPAAF</sequence>
<feature type="region of interest" description="Disordered" evidence="2">
    <location>
        <begin position="1038"/>
        <end position="1146"/>
    </location>
</feature>
<feature type="compositionally biased region" description="Low complexity" evidence="2">
    <location>
        <begin position="135"/>
        <end position="154"/>
    </location>
</feature>
<dbReference type="CDD" id="cd21134">
    <property type="entry name" value="YTH"/>
    <property type="match status" value="1"/>
</dbReference>
<proteinExistence type="predicted"/>
<feature type="compositionally biased region" description="Low complexity" evidence="2">
    <location>
        <begin position="12"/>
        <end position="33"/>
    </location>
</feature>
<dbReference type="GO" id="GO:0061157">
    <property type="term" value="P:mRNA destabilization"/>
    <property type="evidence" value="ECO:0007669"/>
    <property type="project" value="TreeGrafter"/>
</dbReference>
<organism evidence="4 5">
    <name type="scientific">Rhodotorula toruloides</name>
    <name type="common">Yeast</name>
    <name type="synonym">Rhodosporidium toruloides</name>
    <dbReference type="NCBI Taxonomy" id="5286"/>
    <lineage>
        <taxon>Eukaryota</taxon>
        <taxon>Fungi</taxon>
        <taxon>Dikarya</taxon>
        <taxon>Basidiomycota</taxon>
        <taxon>Pucciniomycotina</taxon>
        <taxon>Microbotryomycetes</taxon>
        <taxon>Sporidiobolales</taxon>
        <taxon>Sporidiobolaceae</taxon>
        <taxon>Rhodotorula</taxon>
    </lineage>
</organism>
<feature type="domain" description="YTH" evidence="3">
    <location>
        <begin position="874"/>
        <end position="1009"/>
    </location>
</feature>
<dbReference type="OMA" id="ANDWHRQ"/>
<dbReference type="EMBL" id="CWKI01000007">
    <property type="protein sequence ID" value="CTR08141.1"/>
    <property type="molecule type" value="Genomic_DNA"/>
</dbReference>
<accession>A0A0K3CLQ6</accession>
<feature type="coiled-coil region" evidence="1">
    <location>
        <begin position="775"/>
        <end position="809"/>
    </location>
</feature>
<gene>
    <name evidence="4" type="primary">FGENESH: predicted gene_7.387</name>
    <name evidence="4" type="ORF">BN2166_0040020</name>
</gene>
<feature type="region of interest" description="Disordered" evidence="2">
    <location>
        <begin position="1"/>
        <end position="73"/>
    </location>
</feature>
<reference evidence="4 5" key="1">
    <citation type="submission" date="2015-07" db="EMBL/GenBank/DDBJ databases">
        <authorList>
            <person name="Cajimat M.N.B."/>
            <person name="Milazzo M.L."/>
            <person name="Fulhorst C.F."/>
        </authorList>
    </citation>
    <scope>NUCLEOTIDE SEQUENCE [LARGE SCALE GENOMIC DNA]</scope>
    <source>
        <strain evidence="4">Single colony</strain>
    </source>
</reference>
<feature type="region of interest" description="Disordered" evidence="2">
    <location>
        <begin position="505"/>
        <end position="568"/>
    </location>
</feature>
<feature type="region of interest" description="Disordered" evidence="2">
    <location>
        <begin position="694"/>
        <end position="716"/>
    </location>
</feature>
<keyword evidence="1" id="KW-0175">Coiled coil</keyword>
<feature type="compositionally biased region" description="Low complexity" evidence="2">
    <location>
        <begin position="694"/>
        <end position="711"/>
    </location>
</feature>
<dbReference type="AlphaFoldDB" id="A0A0K3CLQ6"/>
<protein>
    <submittedName>
        <fullName evidence="4">BY PROTMAP: gi|472587919|gb|EMS25415.1| high-glucose-regulated protein 8 [Rhodosporidium toruloides NP11] gi|647401579|emb|CDR47920.1| RHTO0S15e03664g1_1 [Rhodosporidium toruloides]</fullName>
    </submittedName>
</protein>
<feature type="region of interest" description="Disordered" evidence="2">
    <location>
        <begin position="113"/>
        <end position="401"/>
    </location>
</feature>
<feature type="compositionally biased region" description="Pro residues" evidence="2">
    <location>
        <begin position="1137"/>
        <end position="1146"/>
    </location>
</feature>
<feature type="region of interest" description="Disordered" evidence="2">
    <location>
        <begin position="426"/>
        <end position="493"/>
    </location>
</feature>
<dbReference type="PROSITE" id="PS50882">
    <property type="entry name" value="YTH"/>
    <property type="match status" value="1"/>
</dbReference>
<dbReference type="PANTHER" id="PTHR12357:SF89">
    <property type="entry name" value="YTH DOMAIN-CONTAINING FAMILY PROTEIN"/>
    <property type="match status" value="1"/>
</dbReference>
<feature type="compositionally biased region" description="Polar residues" evidence="2">
    <location>
        <begin position="302"/>
        <end position="350"/>
    </location>
</feature>
<dbReference type="Gene3D" id="3.10.590.10">
    <property type="entry name" value="ph1033 like domains"/>
    <property type="match status" value="1"/>
</dbReference>
<feature type="compositionally biased region" description="Polar residues" evidence="2">
    <location>
        <begin position="381"/>
        <end position="391"/>
    </location>
</feature>
<evidence type="ECO:0000313" key="4">
    <source>
        <dbReference type="EMBL" id="CTR08141.1"/>
    </source>
</evidence>
<feature type="compositionally biased region" description="Low complexity" evidence="2">
    <location>
        <begin position="167"/>
        <end position="177"/>
    </location>
</feature>
<feature type="compositionally biased region" description="Gly residues" evidence="2">
    <location>
        <begin position="532"/>
        <end position="550"/>
    </location>
</feature>
<feature type="compositionally biased region" description="Polar residues" evidence="2">
    <location>
        <begin position="481"/>
        <end position="493"/>
    </location>
</feature>
<dbReference type="GO" id="GO:0003729">
    <property type="term" value="F:mRNA binding"/>
    <property type="evidence" value="ECO:0007669"/>
    <property type="project" value="TreeGrafter"/>
</dbReference>
<evidence type="ECO:0000256" key="1">
    <source>
        <dbReference type="SAM" id="Coils"/>
    </source>
</evidence>
<feature type="compositionally biased region" description="Pro residues" evidence="2">
    <location>
        <begin position="1107"/>
        <end position="1116"/>
    </location>
</feature>
<evidence type="ECO:0000313" key="5">
    <source>
        <dbReference type="Proteomes" id="UP000199069"/>
    </source>
</evidence>
<dbReference type="GO" id="GO:1990247">
    <property type="term" value="F:N6-methyladenosine-containing RNA reader activity"/>
    <property type="evidence" value="ECO:0007669"/>
    <property type="project" value="TreeGrafter"/>
</dbReference>
<name>A0A0K3CLQ6_RHOTO</name>
<dbReference type="STRING" id="5286.A0A0K3CLQ6"/>
<feature type="compositionally biased region" description="Polar residues" evidence="2">
    <location>
        <begin position="1"/>
        <end position="11"/>
    </location>
</feature>
<evidence type="ECO:0000256" key="2">
    <source>
        <dbReference type="SAM" id="MobiDB-lite"/>
    </source>
</evidence>
<evidence type="ECO:0000259" key="3">
    <source>
        <dbReference type="PROSITE" id="PS50882"/>
    </source>
</evidence>
<dbReference type="InterPro" id="IPR007275">
    <property type="entry name" value="YTH_domain"/>
</dbReference>
<keyword evidence="5" id="KW-1185">Reference proteome</keyword>
<feature type="compositionally biased region" description="Pro residues" evidence="2">
    <location>
        <begin position="178"/>
        <end position="187"/>
    </location>
</feature>
<dbReference type="InterPro" id="IPR045168">
    <property type="entry name" value="YTH_prot"/>
</dbReference>
<dbReference type="PANTHER" id="PTHR12357">
    <property type="entry name" value="YTH YT521-B HOMOLOGY DOMAIN-CONTAINING"/>
    <property type="match status" value="1"/>
</dbReference>
<feature type="compositionally biased region" description="Low complexity" evidence="2">
    <location>
        <begin position="1120"/>
        <end position="1136"/>
    </location>
</feature>
<dbReference type="GO" id="GO:0005737">
    <property type="term" value="C:cytoplasm"/>
    <property type="evidence" value="ECO:0007669"/>
    <property type="project" value="TreeGrafter"/>
</dbReference>
<dbReference type="Pfam" id="PF04146">
    <property type="entry name" value="YTH"/>
    <property type="match status" value="1"/>
</dbReference>